<dbReference type="GeneID" id="81125864"/>
<dbReference type="RefSeq" id="WP_284031002.1">
    <property type="nucleotide sequence ID" value="NZ_CP126154.1"/>
</dbReference>
<evidence type="ECO:0000313" key="1">
    <source>
        <dbReference type="EMBL" id="MFC7068890.1"/>
    </source>
</evidence>
<proteinExistence type="predicted"/>
<organism evidence="1 2">
    <name type="scientific">Halobaculum lipolyticum</name>
    <dbReference type="NCBI Taxonomy" id="3032001"/>
    <lineage>
        <taxon>Archaea</taxon>
        <taxon>Methanobacteriati</taxon>
        <taxon>Methanobacteriota</taxon>
        <taxon>Stenosarchaea group</taxon>
        <taxon>Halobacteria</taxon>
        <taxon>Halobacteriales</taxon>
        <taxon>Haloferacaceae</taxon>
        <taxon>Halobaculum</taxon>
    </lineage>
</organism>
<evidence type="ECO:0000313" key="2">
    <source>
        <dbReference type="Proteomes" id="UP001596461"/>
    </source>
</evidence>
<sequence>MSNTSDGTFTHAPGELAWTIAEHRSVTEAILMVEHFAAAAGRTFELLGLRDDCETAVE</sequence>
<protein>
    <submittedName>
        <fullName evidence="1">Uncharacterized protein</fullName>
    </submittedName>
</protein>
<dbReference type="EMBL" id="JBHTAH010000003">
    <property type="protein sequence ID" value="MFC7068890.1"/>
    <property type="molecule type" value="Genomic_DNA"/>
</dbReference>
<dbReference type="Proteomes" id="UP001596461">
    <property type="component" value="Unassembled WGS sequence"/>
</dbReference>
<accession>A0ABD5WBK1</accession>
<dbReference type="AlphaFoldDB" id="A0ABD5WBK1"/>
<name>A0ABD5WBK1_9EURY</name>
<comment type="caution">
    <text evidence="1">The sequence shown here is derived from an EMBL/GenBank/DDBJ whole genome shotgun (WGS) entry which is preliminary data.</text>
</comment>
<reference evidence="1 2" key="1">
    <citation type="journal article" date="2019" name="Int. J. Syst. Evol. Microbiol.">
        <title>The Global Catalogue of Microorganisms (GCM) 10K type strain sequencing project: providing services to taxonomists for standard genome sequencing and annotation.</title>
        <authorList>
            <consortium name="The Broad Institute Genomics Platform"/>
            <consortium name="The Broad Institute Genome Sequencing Center for Infectious Disease"/>
            <person name="Wu L."/>
            <person name="Ma J."/>
        </authorList>
    </citation>
    <scope>NUCLEOTIDE SEQUENCE [LARGE SCALE GENOMIC DNA]</scope>
    <source>
        <strain evidence="1 2">DT31</strain>
    </source>
</reference>
<keyword evidence="2" id="KW-1185">Reference proteome</keyword>
<gene>
    <name evidence="1" type="ORF">ACFQL9_04475</name>
</gene>